<evidence type="ECO:0008006" key="3">
    <source>
        <dbReference type="Google" id="ProtNLM"/>
    </source>
</evidence>
<accession>A0A8K0CYT8</accession>
<dbReference type="AlphaFoldDB" id="A0A8K0CYT8"/>
<gene>
    <name evidence="1" type="ORF">ILUMI_13306</name>
</gene>
<keyword evidence="2" id="KW-1185">Reference proteome</keyword>
<protein>
    <recommendedName>
        <fullName evidence="3">DUF4371 domain-containing protein</fullName>
    </recommendedName>
</protein>
<reference evidence="1" key="1">
    <citation type="submission" date="2019-08" db="EMBL/GenBank/DDBJ databases">
        <title>The genome of the North American firefly Photinus pyralis.</title>
        <authorList>
            <consortium name="Photinus pyralis genome working group"/>
            <person name="Fallon T.R."/>
            <person name="Sander Lower S.E."/>
            <person name="Weng J.-K."/>
        </authorList>
    </citation>
    <scope>NUCLEOTIDE SEQUENCE</scope>
    <source>
        <strain evidence="1">TRF0915ILg1</strain>
        <tissue evidence="1">Whole body</tissue>
    </source>
</reference>
<organism evidence="1 2">
    <name type="scientific">Ignelater luminosus</name>
    <name type="common">Cucubano</name>
    <name type="synonym">Pyrophorus luminosus</name>
    <dbReference type="NCBI Taxonomy" id="2038154"/>
    <lineage>
        <taxon>Eukaryota</taxon>
        <taxon>Metazoa</taxon>
        <taxon>Ecdysozoa</taxon>
        <taxon>Arthropoda</taxon>
        <taxon>Hexapoda</taxon>
        <taxon>Insecta</taxon>
        <taxon>Pterygota</taxon>
        <taxon>Neoptera</taxon>
        <taxon>Endopterygota</taxon>
        <taxon>Coleoptera</taxon>
        <taxon>Polyphaga</taxon>
        <taxon>Elateriformia</taxon>
        <taxon>Elateroidea</taxon>
        <taxon>Elateridae</taxon>
        <taxon>Agrypninae</taxon>
        <taxon>Pyrophorini</taxon>
        <taxon>Ignelater</taxon>
    </lineage>
</organism>
<evidence type="ECO:0000313" key="1">
    <source>
        <dbReference type="EMBL" id="KAF2892867.1"/>
    </source>
</evidence>
<dbReference type="PANTHER" id="PTHR45749">
    <property type="match status" value="1"/>
</dbReference>
<dbReference type="OrthoDB" id="7554911at2759"/>
<comment type="caution">
    <text evidence="1">The sequence shown here is derived from an EMBL/GenBank/DDBJ whole genome shotgun (WGS) entry which is preliminary data.</text>
</comment>
<dbReference type="PANTHER" id="PTHR45749:SF21">
    <property type="entry name" value="DUF4371 DOMAIN-CONTAINING PROTEIN"/>
    <property type="match status" value="1"/>
</dbReference>
<dbReference type="Proteomes" id="UP000801492">
    <property type="component" value="Unassembled WGS sequence"/>
</dbReference>
<evidence type="ECO:0000313" key="2">
    <source>
        <dbReference type="Proteomes" id="UP000801492"/>
    </source>
</evidence>
<dbReference type="EMBL" id="VTPC01008403">
    <property type="protein sequence ID" value="KAF2892867.1"/>
    <property type="molecule type" value="Genomic_DNA"/>
</dbReference>
<proteinExistence type="predicted"/>
<sequence>MKRRVTLIPSSTVCRYGKVILAMVNLDEVASTEDDNQNDLGHVVAKSSDQAVNMEELIEMLGSHVLSKIVENVKSAKYYCVTVDSTTDIDHVDQLSIALRYIEKCQPLERFVQFMGNPDKNALDMYDALLMF</sequence>
<name>A0A8K0CYT8_IGNLU</name>